<dbReference type="EMBL" id="QDKJ01000007">
    <property type="protein sequence ID" value="PWC12372.1"/>
    <property type="molecule type" value="Genomic_DNA"/>
</dbReference>
<reference evidence="2 3" key="1">
    <citation type="submission" date="2018-04" db="EMBL/GenBank/DDBJ databases">
        <title>Brenneria corticis sp.nov.</title>
        <authorList>
            <person name="Li Y."/>
        </authorList>
    </citation>
    <scope>NUCLEOTIDE SEQUENCE [LARGE SCALE GENOMIC DNA]</scope>
    <source>
        <strain evidence="2 3">LMG 27715</strain>
    </source>
</reference>
<evidence type="ECO:0000313" key="3">
    <source>
        <dbReference type="Proteomes" id="UP000245138"/>
    </source>
</evidence>
<name>A0A2U1TSN1_9GAMM</name>
<dbReference type="Proteomes" id="UP000245138">
    <property type="component" value="Unassembled WGS sequence"/>
</dbReference>
<feature type="signal peptide" evidence="1">
    <location>
        <begin position="1"/>
        <end position="23"/>
    </location>
</feature>
<proteinExistence type="predicted"/>
<gene>
    <name evidence="2" type="ORF">B4923_11035</name>
</gene>
<sequence>MCYRLVLAGLMLLRISLVPLMQADQLELAGRMLLAQHGVLNKVMVSAGMPRWKNSNDRAVWQAMSSRMIVWKKTHHDI</sequence>
<comment type="caution">
    <text evidence="2">The sequence shown here is derived from an EMBL/GenBank/DDBJ whole genome shotgun (WGS) entry which is preliminary data.</text>
</comment>
<keyword evidence="3" id="KW-1185">Reference proteome</keyword>
<evidence type="ECO:0000313" key="2">
    <source>
        <dbReference type="EMBL" id="PWC12372.1"/>
    </source>
</evidence>
<keyword evidence="1" id="KW-0732">Signal</keyword>
<dbReference type="RefSeq" id="WP_109054416.1">
    <property type="nucleotide sequence ID" value="NZ_QDKJ01000007.1"/>
</dbReference>
<evidence type="ECO:0000256" key="1">
    <source>
        <dbReference type="SAM" id="SignalP"/>
    </source>
</evidence>
<protein>
    <submittedName>
        <fullName evidence="2">Uncharacterized protein</fullName>
    </submittedName>
</protein>
<dbReference type="AlphaFoldDB" id="A0A2U1TSN1"/>
<organism evidence="2 3">
    <name type="scientific">Brenneria roseae subsp. americana</name>
    <dbReference type="NCBI Taxonomy" id="1508507"/>
    <lineage>
        <taxon>Bacteria</taxon>
        <taxon>Pseudomonadati</taxon>
        <taxon>Pseudomonadota</taxon>
        <taxon>Gammaproteobacteria</taxon>
        <taxon>Enterobacterales</taxon>
        <taxon>Pectobacteriaceae</taxon>
        <taxon>Brenneria</taxon>
    </lineage>
</organism>
<feature type="chain" id="PRO_5015780393" evidence="1">
    <location>
        <begin position="24"/>
        <end position="78"/>
    </location>
</feature>
<accession>A0A2U1TSN1</accession>